<name>E4Y3B2_OIKDI</name>
<feature type="non-terminal residue" evidence="2">
    <location>
        <position position="1"/>
    </location>
</feature>
<dbReference type="InParanoid" id="E4Y3B2"/>
<feature type="region of interest" description="Disordered" evidence="1">
    <location>
        <begin position="1"/>
        <end position="20"/>
    </location>
</feature>
<reference evidence="2" key="1">
    <citation type="journal article" date="2010" name="Science">
        <title>Plasticity of animal genome architecture unmasked by rapid evolution of a pelagic tunicate.</title>
        <authorList>
            <person name="Denoeud F."/>
            <person name="Henriet S."/>
            <person name="Mungpakdee S."/>
            <person name="Aury J.M."/>
            <person name="Da Silva C."/>
            <person name="Brinkmann H."/>
            <person name="Mikhaleva J."/>
            <person name="Olsen L.C."/>
            <person name="Jubin C."/>
            <person name="Canestro C."/>
            <person name="Bouquet J.M."/>
            <person name="Danks G."/>
            <person name="Poulain J."/>
            <person name="Campsteijn C."/>
            <person name="Adamski M."/>
            <person name="Cross I."/>
            <person name="Yadetie F."/>
            <person name="Muffato M."/>
            <person name="Louis A."/>
            <person name="Butcher S."/>
            <person name="Tsagkogeorga G."/>
            <person name="Konrad A."/>
            <person name="Singh S."/>
            <person name="Jensen M.F."/>
            <person name="Cong E.H."/>
            <person name="Eikeseth-Otteraa H."/>
            <person name="Noel B."/>
            <person name="Anthouard V."/>
            <person name="Porcel B.M."/>
            <person name="Kachouri-Lafond R."/>
            <person name="Nishino A."/>
            <person name="Ugolini M."/>
            <person name="Chourrout P."/>
            <person name="Nishida H."/>
            <person name="Aasland R."/>
            <person name="Huzurbazar S."/>
            <person name="Westhof E."/>
            <person name="Delsuc F."/>
            <person name="Lehrach H."/>
            <person name="Reinhardt R."/>
            <person name="Weissenbach J."/>
            <person name="Roy S.W."/>
            <person name="Artiguenave F."/>
            <person name="Postlethwait J.H."/>
            <person name="Manak J.R."/>
            <person name="Thompson E.M."/>
            <person name="Jaillon O."/>
            <person name="Du Pasquier L."/>
            <person name="Boudinot P."/>
            <person name="Liberles D.A."/>
            <person name="Volff J.N."/>
            <person name="Philippe H."/>
            <person name="Lenhard B."/>
            <person name="Roest Crollius H."/>
            <person name="Wincker P."/>
            <person name="Chourrout D."/>
        </authorList>
    </citation>
    <scope>NUCLEOTIDE SEQUENCE [LARGE SCALE GENOMIC DNA]</scope>
</reference>
<gene>
    <name evidence="2" type="ORF">GSOID_T00001463001</name>
</gene>
<dbReference type="Proteomes" id="UP000001307">
    <property type="component" value="Unassembled WGS sequence"/>
</dbReference>
<proteinExistence type="predicted"/>
<organism evidence="2">
    <name type="scientific">Oikopleura dioica</name>
    <name type="common">Tunicate</name>
    <dbReference type="NCBI Taxonomy" id="34765"/>
    <lineage>
        <taxon>Eukaryota</taxon>
        <taxon>Metazoa</taxon>
        <taxon>Chordata</taxon>
        <taxon>Tunicata</taxon>
        <taxon>Appendicularia</taxon>
        <taxon>Copelata</taxon>
        <taxon>Oikopleuridae</taxon>
        <taxon>Oikopleura</taxon>
    </lineage>
</organism>
<sequence length="20" mass="2202">KTIGRKSKEEALSTEITGPR</sequence>
<evidence type="ECO:0000313" key="2">
    <source>
        <dbReference type="EMBL" id="CBY16328.1"/>
    </source>
</evidence>
<accession>E4Y3B2</accession>
<dbReference type="AlphaFoldDB" id="E4Y3B2"/>
<dbReference type="EMBL" id="FN654094">
    <property type="protein sequence ID" value="CBY16328.1"/>
    <property type="molecule type" value="Genomic_DNA"/>
</dbReference>
<feature type="compositionally biased region" description="Basic and acidic residues" evidence="1">
    <location>
        <begin position="1"/>
        <end position="11"/>
    </location>
</feature>
<evidence type="ECO:0000313" key="3">
    <source>
        <dbReference type="Proteomes" id="UP000001307"/>
    </source>
</evidence>
<evidence type="ECO:0000256" key="1">
    <source>
        <dbReference type="SAM" id="MobiDB-lite"/>
    </source>
</evidence>
<protein>
    <submittedName>
        <fullName evidence="2">Uncharacterized protein</fullName>
    </submittedName>
</protein>
<keyword evidence="3" id="KW-1185">Reference proteome</keyword>